<accession>A0A4D6DZ61</accession>
<name>A0A4D6DZ61_9CAUD</name>
<protein>
    <submittedName>
        <fullName evidence="1">Uncharacterized protein</fullName>
    </submittedName>
</protein>
<dbReference type="Proteomes" id="UP000297046">
    <property type="component" value="Segment"/>
</dbReference>
<keyword evidence="2" id="KW-1185">Reference proteome</keyword>
<evidence type="ECO:0000313" key="1">
    <source>
        <dbReference type="EMBL" id="QBZ71624.1"/>
    </source>
</evidence>
<dbReference type="EMBL" id="MK651787">
    <property type="protein sequence ID" value="QBZ71624.1"/>
    <property type="molecule type" value="Genomic_DNA"/>
</dbReference>
<sequence>MNLSKTTKTFAAKRNLDVTLEDIDNDGKIILCVWEADNDCEWMFSYLVNPNGSYTWNGNIYLDRAIKEELPATIRDEKHLREVLAFIGGELAAA</sequence>
<proteinExistence type="predicted"/>
<evidence type="ECO:0000313" key="2">
    <source>
        <dbReference type="Proteomes" id="UP000297046"/>
    </source>
</evidence>
<dbReference type="KEGG" id="vg:55013197"/>
<dbReference type="GeneID" id="55013197"/>
<dbReference type="RefSeq" id="YP_009821712.1">
    <property type="nucleotide sequence ID" value="NC_048178.1"/>
</dbReference>
<organism evidence="1 2">
    <name type="scientific">Escherichia phage Sortsne</name>
    <dbReference type="NCBI Taxonomy" id="2562456"/>
    <lineage>
        <taxon>Viruses</taxon>
        <taxon>Duplodnaviria</taxon>
        <taxon>Heunggongvirae</taxon>
        <taxon>Uroviricota</taxon>
        <taxon>Caudoviricetes</taxon>
        <taxon>Sortsnevirus</taxon>
        <taxon>Sortsnevirus sortsne</taxon>
    </lineage>
</organism>
<reference evidence="2" key="1">
    <citation type="submission" date="2019-03" db="EMBL/GenBank/DDBJ databases">
        <authorList>
            <person name="Olsen N.S."/>
            <person name="Kot W."/>
            <person name="Hansen L.H."/>
        </authorList>
    </citation>
    <scope>NUCLEOTIDE SEQUENCE [LARGE SCALE GENOMIC DNA]</scope>
</reference>